<evidence type="ECO:0000256" key="1">
    <source>
        <dbReference type="SAM" id="Phobius"/>
    </source>
</evidence>
<protein>
    <submittedName>
        <fullName evidence="2">Uncharacterized protein</fullName>
    </submittedName>
</protein>
<keyword evidence="3" id="KW-1185">Reference proteome</keyword>
<evidence type="ECO:0000313" key="3">
    <source>
        <dbReference type="Proteomes" id="UP000296284"/>
    </source>
</evidence>
<sequence length="111" mass="12369">MSSKLTFSGLIFALFSEPVDTLKMIFIITLGEIGRWLYGGGKFRERCGDLIICLLIFFLVKPHIISLPPFYSVKISAGAIAIIISLLGTHGIGRFFLFVIKMKMGIDLNKK</sequence>
<name>A0ABX5TC18_9ENTR</name>
<dbReference type="Proteomes" id="UP000296284">
    <property type="component" value="Chromosome"/>
</dbReference>
<organism evidence="2 3">
    <name type="scientific">Citrobacter tructae</name>
    <dbReference type="NCBI Taxonomy" id="2562449"/>
    <lineage>
        <taxon>Bacteria</taxon>
        <taxon>Pseudomonadati</taxon>
        <taxon>Pseudomonadota</taxon>
        <taxon>Gammaproteobacteria</taxon>
        <taxon>Enterobacterales</taxon>
        <taxon>Enterobacteriaceae</taxon>
        <taxon>Citrobacter</taxon>
    </lineage>
</organism>
<reference evidence="2 3" key="1">
    <citation type="submission" date="2019-03" db="EMBL/GenBank/DDBJ databases">
        <title>Complete genome sequence of Citrobacter sp. SNU WT2 isolated from diseased rainbow trout.</title>
        <authorList>
            <person name="Oh W.T."/>
            <person name="Park S.C."/>
        </authorList>
    </citation>
    <scope>NUCLEOTIDE SEQUENCE [LARGE SCALE GENOMIC DNA]</scope>
    <source>
        <strain evidence="2 3">SNU WT2</strain>
    </source>
</reference>
<dbReference type="EMBL" id="CP038469">
    <property type="protein sequence ID" value="QBX82929.1"/>
    <property type="molecule type" value="Genomic_DNA"/>
</dbReference>
<accession>A0ABX5TC18</accession>
<keyword evidence="1" id="KW-1133">Transmembrane helix</keyword>
<feature type="transmembrane region" description="Helical" evidence="1">
    <location>
        <begin position="20"/>
        <end position="38"/>
    </location>
</feature>
<evidence type="ECO:0000313" key="2">
    <source>
        <dbReference type="EMBL" id="QBX82929.1"/>
    </source>
</evidence>
<feature type="transmembrane region" description="Helical" evidence="1">
    <location>
        <begin position="50"/>
        <end position="71"/>
    </location>
</feature>
<feature type="transmembrane region" description="Helical" evidence="1">
    <location>
        <begin position="77"/>
        <end position="100"/>
    </location>
</feature>
<proteinExistence type="predicted"/>
<keyword evidence="1" id="KW-0472">Membrane</keyword>
<gene>
    <name evidence="2" type="ORF">E4Z61_22265</name>
</gene>
<keyword evidence="1" id="KW-0812">Transmembrane</keyword>
<dbReference type="RefSeq" id="WP_135324606.1">
    <property type="nucleotide sequence ID" value="NZ_CP038469.1"/>
</dbReference>